<gene>
    <name evidence="2" type="ORF">CCAM_LOCUS10625</name>
</gene>
<reference evidence="2 3" key="1">
    <citation type="submission" date="2018-04" db="EMBL/GenBank/DDBJ databases">
        <authorList>
            <person name="Vogel A."/>
        </authorList>
    </citation>
    <scope>NUCLEOTIDE SEQUENCE [LARGE SCALE GENOMIC DNA]</scope>
</reference>
<dbReference type="AlphaFoldDB" id="A0A484KYU5"/>
<proteinExistence type="predicted"/>
<name>A0A484KYU5_9ASTE</name>
<evidence type="ECO:0000256" key="1">
    <source>
        <dbReference type="SAM" id="MobiDB-lite"/>
    </source>
</evidence>
<accession>A0A484KYU5</accession>
<feature type="region of interest" description="Disordered" evidence="1">
    <location>
        <begin position="1"/>
        <end position="30"/>
    </location>
</feature>
<organism evidence="2 3">
    <name type="scientific">Cuscuta campestris</name>
    <dbReference type="NCBI Taxonomy" id="132261"/>
    <lineage>
        <taxon>Eukaryota</taxon>
        <taxon>Viridiplantae</taxon>
        <taxon>Streptophyta</taxon>
        <taxon>Embryophyta</taxon>
        <taxon>Tracheophyta</taxon>
        <taxon>Spermatophyta</taxon>
        <taxon>Magnoliopsida</taxon>
        <taxon>eudicotyledons</taxon>
        <taxon>Gunneridae</taxon>
        <taxon>Pentapetalae</taxon>
        <taxon>asterids</taxon>
        <taxon>lamiids</taxon>
        <taxon>Solanales</taxon>
        <taxon>Convolvulaceae</taxon>
        <taxon>Cuscuteae</taxon>
        <taxon>Cuscuta</taxon>
        <taxon>Cuscuta subgen. Grammica</taxon>
        <taxon>Cuscuta sect. Cleistogrammica</taxon>
    </lineage>
</organism>
<protein>
    <submittedName>
        <fullName evidence="2">Uncharacterized protein</fullName>
    </submittedName>
</protein>
<dbReference type="Proteomes" id="UP000595140">
    <property type="component" value="Unassembled WGS sequence"/>
</dbReference>
<keyword evidence="3" id="KW-1185">Reference proteome</keyword>
<evidence type="ECO:0000313" key="2">
    <source>
        <dbReference type="EMBL" id="VFQ68849.1"/>
    </source>
</evidence>
<evidence type="ECO:0000313" key="3">
    <source>
        <dbReference type="Proteomes" id="UP000595140"/>
    </source>
</evidence>
<sequence>MVKEAVAHSVLDENDACDLEGSKDESHVGDDVNNVFESMNEDDGKSSIVEAIDGDPKHEGVVMFTS</sequence>
<dbReference type="EMBL" id="OOIL02000746">
    <property type="protein sequence ID" value="VFQ68849.1"/>
    <property type="molecule type" value="Genomic_DNA"/>
</dbReference>
<feature type="compositionally biased region" description="Basic and acidic residues" evidence="1">
    <location>
        <begin position="20"/>
        <end position="30"/>
    </location>
</feature>